<dbReference type="EMBL" id="JAGKQQ010000002">
    <property type="protein sequence ID" value="MBP3960752.1"/>
    <property type="molecule type" value="Genomic_DNA"/>
</dbReference>
<protein>
    <submittedName>
        <fullName evidence="1">Uncharacterized protein</fullName>
    </submittedName>
</protein>
<dbReference type="Proteomes" id="UP000676565">
    <property type="component" value="Unassembled WGS sequence"/>
</dbReference>
<name>A0ABS5C431_9BACT</name>
<keyword evidence="2" id="KW-1185">Reference proteome</keyword>
<proteinExistence type="predicted"/>
<evidence type="ECO:0000313" key="2">
    <source>
        <dbReference type="Proteomes" id="UP000676565"/>
    </source>
</evidence>
<sequence>MSLSYFYVNRDKEQFFRCGLDGLNNRFNRVGTEPGSRALAILLSEHGTWQGDRIAVVSDSSEEFEELVIRGIDIGVEVQLMLMKFDGLGWVEECLDVSISMFQRMCCYALLLRHADVTVMLDRKYGPGKWQKRYEKHLQGNTDLQSQRVVDAKNRALDLLRRRED</sequence>
<evidence type="ECO:0000313" key="1">
    <source>
        <dbReference type="EMBL" id="MBP3960752.1"/>
    </source>
</evidence>
<gene>
    <name evidence="1" type="ORF">J8F10_36485</name>
</gene>
<organism evidence="1 2">
    <name type="scientific">Gemmata palustris</name>
    <dbReference type="NCBI Taxonomy" id="2822762"/>
    <lineage>
        <taxon>Bacteria</taxon>
        <taxon>Pseudomonadati</taxon>
        <taxon>Planctomycetota</taxon>
        <taxon>Planctomycetia</taxon>
        <taxon>Gemmatales</taxon>
        <taxon>Gemmataceae</taxon>
        <taxon>Gemmata</taxon>
    </lineage>
</organism>
<dbReference type="RefSeq" id="WP_210663098.1">
    <property type="nucleotide sequence ID" value="NZ_JAGKQQ010000002.1"/>
</dbReference>
<reference evidence="1 2" key="1">
    <citation type="submission" date="2021-04" db="EMBL/GenBank/DDBJ databases">
        <authorList>
            <person name="Ivanova A."/>
        </authorList>
    </citation>
    <scope>NUCLEOTIDE SEQUENCE [LARGE SCALE GENOMIC DNA]</scope>
    <source>
        <strain evidence="1 2">G18</strain>
    </source>
</reference>
<comment type="caution">
    <text evidence="1">The sequence shown here is derived from an EMBL/GenBank/DDBJ whole genome shotgun (WGS) entry which is preliminary data.</text>
</comment>
<accession>A0ABS5C431</accession>